<feature type="domain" description="Aminotransferase-like plant mobile" evidence="2">
    <location>
        <begin position="149"/>
        <end position="335"/>
    </location>
</feature>
<dbReference type="InterPro" id="IPR044824">
    <property type="entry name" value="MAIN-like"/>
</dbReference>
<protein>
    <recommendedName>
        <fullName evidence="2">Aminotransferase-like plant mobile domain-containing protein</fullName>
    </recommendedName>
</protein>
<keyword evidence="4" id="KW-1185">Reference proteome</keyword>
<dbReference type="EMBL" id="SDMP01000009">
    <property type="protein sequence ID" value="RYR39934.1"/>
    <property type="molecule type" value="Genomic_DNA"/>
</dbReference>
<evidence type="ECO:0000313" key="4">
    <source>
        <dbReference type="Proteomes" id="UP000289738"/>
    </source>
</evidence>
<name>A0A445BMP1_ARAHY</name>
<evidence type="ECO:0000259" key="2">
    <source>
        <dbReference type="Pfam" id="PF10536"/>
    </source>
</evidence>
<accession>A0A445BMP1</accession>
<dbReference type="PANTHER" id="PTHR46033:SF8">
    <property type="entry name" value="PROTEIN MAINTENANCE OF MERISTEMS-LIKE"/>
    <property type="match status" value="1"/>
</dbReference>
<dbReference type="GO" id="GO:0010073">
    <property type="term" value="P:meristem maintenance"/>
    <property type="evidence" value="ECO:0007669"/>
    <property type="project" value="InterPro"/>
</dbReference>
<gene>
    <name evidence="3" type="ORF">Ahy_A09g045572</name>
</gene>
<evidence type="ECO:0000256" key="1">
    <source>
        <dbReference type="SAM" id="MobiDB-lite"/>
    </source>
</evidence>
<proteinExistence type="predicted"/>
<organism evidence="3 4">
    <name type="scientific">Arachis hypogaea</name>
    <name type="common">Peanut</name>
    <dbReference type="NCBI Taxonomy" id="3818"/>
    <lineage>
        <taxon>Eukaryota</taxon>
        <taxon>Viridiplantae</taxon>
        <taxon>Streptophyta</taxon>
        <taxon>Embryophyta</taxon>
        <taxon>Tracheophyta</taxon>
        <taxon>Spermatophyta</taxon>
        <taxon>Magnoliopsida</taxon>
        <taxon>eudicotyledons</taxon>
        <taxon>Gunneridae</taxon>
        <taxon>Pentapetalae</taxon>
        <taxon>rosids</taxon>
        <taxon>fabids</taxon>
        <taxon>Fabales</taxon>
        <taxon>Fabaceae</taxon>
        <taxon>Papilionoideae</taxon>
        <taxon>50 kb inversion clade</taxon>
        <taxon>dalbergioids sensu lato</taxon>
        <taxon>Dalbergieae</taxon>
        <taxon>Pterocarpus clade</taxon>
        <taxon>Arachis</taxon>
    </lineage>
</organism>
<feature type="compositionally biased region" description="Basic and acidic residues" evidence="1">
    <location>
        <begin position="392"/>
        <end position="403"/>
    </location>
</feature>
<feature type="region of interest" description="Disordered" evidence="1">
    <location>
        <begin position="368"/>
        <end position="431"/>
    </location>
</feature>
<comment type="caution">
    <text evidence="3">The sequence shown here is derived from an EMBL/GenBank/DDBJ whole genome shotgun (WGS) entry which is preliminary data.</text>
</comment>
<reference evidence="3 4" key="1">
    <citation type="submission" date="2019-01" db="EMBL/GenBank/DDBJ databases">
        <title>Sequencing of cultivated peanut Arachis hypogaea provides insights into genome evolution and oil improvement.</title>
        <authorList>
            <person name="Chen X."/>
        </authorList>
    </citation>
    <scope>NUCLEOTIDE SEQUENCE [LARGE SCALE GENOMIC DNA]</scope>
    <source>
        <strain evidence="4">cv. Fuhuasheng</strain>
        <tissue evidence="3">Leaves</tissue>
    </source>
</reference>
<dbReference type="Proteomes" id="UP000289738">
    <property type="component" value="Chromosome A09"/>
</dbReference>
<dbReference type="AlphaFoldDB" id="A0A445BMP1"/>
<dbReference type="InterPro" id="IPR019557">
    <property type="entry name" value="AminoTfrase-like_pln_mobile"/>
</dbReference>
<dbReference type="Pfam" id="PF10536">
    <property type="entry name" value="PMD"/>
    <property type="match status" value="1"/>
</dbReference>
<feature type="region of interest" description="Disordered" evidence="1">
    <location>
        <begin position="1"/>
        <end position="25"/>
    </location>
</feature>
<feature type="compositionally biased region" description="Gly residues" evidence="1">
    <location>
        <begin position="374"/>
        <end position="383"/>
    </location>
</feature>
<evidence type="ECO:0000313" key="3">
    <source>
        <dbReference type="EMBL" id="RYR39934.1"/>
    </source>
</evidence>
<sequence length="431" mass="48965">MDYPAMEEGKWSSSANNESLKGDGGMVGEGRKLRDTWGSKFVAPSGELYDKFTTLFKLFSVGNFLSSSPENRQSQTKWTVKLTWFHNTVCGELEQEATEECLMRYTRGYIMQLIGSILFPDTSDSRVHIRWLPLLEDLDMCGWLSWGLGCVSLMLSWAYHRISLVRPDDFDARRFPLVERWVQYRSDNATGENRLRQYKCTLYKIGMLDFTFVPVAYDYLNFVGHLCFVNRFTGPHMLTQADASAAVVCSLLCFAIVEWHQVDQVVRQFGVLQHIPTRPLNINDMHRLDGTFGCDKWFPQLLSGWHEMWDARADHRLLIYHYIDLRPSLPYMTWYLQWAHTELFGLGDQHLVAARVLDDGHLPELRLAARGGRGRGGGSQGRGRCGRGRGRQGPDEVPRERDPVSTPAHGAEDAGQTVGSVSGPVPGDYCL</sequence>
<dbReference type="PANTHER" id="PTHR46033">
    <property type="entry name" value="PROTEIN MAIN-LIKE 2"/>
    <property type="match status" value="1"/>
</dbReference>